<protein>
    <submittedName>
        <fullName evidence="5">Transcriptional regulator</fullName>
    </submittedName>
</protein>
<dbReference type="PROSITE" id="PS00356">
    <property type="entry name" value="HTH_LACI_1"/>
    <property type="match status" value="1"/>
</dbReference>
<dbReference type="RefSeq" id="WP_094692230.1">
    <property type="nucleotide sequence ID" value="NZ_JBDNSG010000003.1"/>
</dbReference>
<evidence type="ECO:0000313" key="6">
    <source>
        <dbReference type="Proteomes" id="UP000216451"/>
    </source>
</evidence>
<keyword evidence="6" id="KW-1185">Reference proteome</keyword>
<dbReference type="Proteomes" id="UP000216451">
    <property type="component" value="Unassembled WGS sequence"/>
</dbReference>
<dbReference type="InterPro" id="IPR046335">
    <property type="entry name" value="LacI/GalR-like_sensor"/>
</dbReference>
<evidence type="ECO:0000313" key="5">
    <source>
        <dbReference type="EMBL" id="OZG68406.1"/>
    </source>
</evidence>
<organism evidence="5 6">
    <name type="scientific">Bifidobacterium aquikefiri</name>
    <dbReference type="NCBI Taxonomy" id="1653207"/>
    <lineage>
        <taxon>Bacteria</taxon>
        <taxon>Bacillati</taxon>
        <taxon>Actinomycetota</taxon>
        <taxon>Actinomycetes</taxon>
        <taxon>Bifidobacteriales</taxon>
        <taxon>Bifidobacteriaceae</taxon>
        <taxon>Bifidobacterium</taxon>
    </lineage>
</organism>
<evidence type="ECO:0000259" key="4">
    <source>
        <dbReference type="PROSITE" id="PS50932"/>
    </source>
</evidence>
<evidence type="ECO:0000256" key="2">
    <source>
        <dbReference type="ARBA" id="ARBA00023125"/>
    </source>
</evidence>
<dbReference type="Gene3D" id="3.40.50.2300">
    <property type="match status" value="2"/>
</dbReference>
<dbReference type="InterPro" id="IPR000843">
    <property type="entry name" value="HTH_LacI"/>
</dbReference>
<keyword evidence="2" id="KW-0238">DNA-binding</keyword>
<dbReference type="Pfam" id="PF13377">
    <property type="entry name" value="Peripla_BP_3"/>
    <property type="match status" value="1"/>
</dbReference>
<dbReference type="Pfam" id="PF00356">
    <property type="entry name" value="LacI"/>
    <property type="match status" value="1"/>
</dbReference>
<gene>
    <name evidence="5" type="ORF">BAQU_0223</name>
</gene>
<dbReference type="PANTHER" id="PTHR30146:SF153">
    <property type="entry name" value="LACTOSE OPERON REPRESSOR"/>
    <property type="match status" value="1"/>
</dbReference>
<dbReference type="GO" id="GO:0003700">
    <property type="term" value="F:DNA-binding transcription factor activity"/>
    <property type="evidence" value="ECO:0007669"/>
    <property type="project" value="TreeGrafter"/>
</dbReference>
<dbReference type="EMBL" id="MWXA01000002">
    <property type="protein sequence ID" value="OZG68406.1"/>
    <property type="molecule type" value="Genomic_DNA"/>
</dbReference>
<dbReference type="SMART" id="SM00354">
    <property type="entry name" value="HTH_LACI"/>
    <property type="match status" value="1"/>
</dbReference>
<dbReference type="PRINTS" id="PR00036">
    <property type="entry name" value="HTHLACI"/>
</dbReference>
<dbReference type="OrthoDB" id="3227375at2"/>
<keyword evidence="1" id="KW-0805">Transcription regulation</keyword>
<comment type="caution">
    <text evidence="5">The sequence shown here is derived from an EMBL/GenBank/DDBJ whole genome shotgun (WGS) entry which is preliminary data.</text>
</comment>
<feature type="domain" description="HTH lacI-type" evidence="4">
    <location>
        <begin position="3"/>
        <end position="45"/>
    </location>
</feature>
<sequence length="344" mass="36959">MGTTLADIASKAGVSQASVSRVINAKPGVSEDLRNTVIDAITSLGMPVDKMQRNGTRLIAIVTPNMSNPIFPEFVTEITNLLAQRGFLVIVCSYTPSGTSEDGYLELLQSQPLAGVIFLGGKYDTKDSNLLIYNTLADRGIPAAFVNGAKRNMDGIYVSTDDALAMTIALKHLTDLGHRHIGLLLGDRNHFPSIIKHGAALEFFARHAIEHGDDMTAWTTYGVESGQMAARLLIENGATAIACASDELALGAIKATRSLGLSIPQDVSVTGYDDSPAMSFMTPSLTTVRQPVARICLSTINALMAMMENKTLTSRRDVILFEPELIVRESTGRCIRHNAPAVEP</sequence>
<accession>A0A261GBQ1</accession>
<proteinExistence type="predicted"/>
<name>A0A261GBQ1_9BIFI</name>
<evidence type="ECO:0000256" key="1">
    <source>
        <dbReference type="ARBA" id="ARBA00023015"/>
    </source>
</evidence>
<dbReference type="InterPro" id="IPR010982">
    <property type="entry name" value="Lambda_DNA-bd_dom_sf"/>
</dbReference>
<dbReference type="GO" id="GO:0000976">
    <property type="term" value="F:transcription cis-regulatory region binding"/>
    <property type="evidence" value="ECO:0007669"/>
    <property type="project" value="TreeGrafter"/>
</dbReference>
<dbReference type="AlphaFoldDB" id="A0A261GBQ1"/>
<keyword evidence="3" id="KW-0804">Transcription</keyword>
<dbReference type="GeneID" id="98294909"/>
<dbReference type="Gene3D" id="1.10.260.40">
    <property type="entry name" value="lambda repressor-like DNA-binding domains"/>
    <property type="match status" value="1"/>
</dbReference>
<dbReference type="InterPro" id="IPR028082">
    <property type="entry name" value="Peripla_BP_I"/>
</dbReference>
<dbReference type="PANTHER" id="PTHR30146">
    <property type="entry name" value="LACI-RELATED TRANSCRIPTIONAL REPRESSOR"/>
    <property type="match status" value="1"/>
</dbReference>
<dbReference type="SUPFAM" id="SSF53822">
    <property type="entry name" value="Periplasmic binding protein-like I"/>
    <property type="match status" value="1"/>
</dbReference>
<evidence type="ECO:0000256" key="3">
    <source>
        <dbReference type="ARBA" id="ARBA00023163"/>
    </source>
</evidence>
<dbReference type="CDD" id="cd01392">
    <property type="entry name" value="HTH_LacI"/>
    <property type="match status" value="1"/>
</dbReference>
<dbReference type="PROSITE" id="PS50932">
    <property type="entry name" value="HTH_LACI_2"/>
    <property type="match status" value="1"/>
</dbReference>
<dbReference type="SUPFAM" id="SSF47413">
    <property type="entry name" value="lambda repressor-like DNA-binding domains"/>
    <property type="match status" value="1"/>
</dbReference>
<reference evidence="5 6" key="1">
    <citation type="journal article" date="2017" name="BMC Genomics">
        <title>Comparative genomic and phylogenomic analyses of the Bifidobacteriaceae family.</title>
        <authorList>
            <person name="Lugli G.A."/>
            <person name="Milani C."/>
            <person name="Turroni F."/>
            <person name="Duranti S."/>
            <person name="Mancabelli L."/>
            <person name="Mangifesta M."/>
            <person name="Ferrario C."/>
            <person name="Modesto M."/>
            <person name="Mattarelli P."/>
            <person name="Jiri K."/>
            <person name="van Sinderen D."/>
            <person name="Ventura M."/>
        </authorList>
    </citation>
    <scope>NUCLEOTIDE SEQUENCE [LARGE SCALE GENOMIC DNA]</scope>
    <source>
        <strain evidence="5 6">LMG 28769</strain>
    </source>
</reference>